<feature type="transmembrane region" description="Helical" evidence="2">
    <location>
        <begin position="214"/>
        <end position="236"/>
    </location>
</feature>
<sequence length="933" mass="101457">MSIFEHFCGLSAVPAHAVSSGWVYNLVLTESSTPSSGVSTSVNLAPAPDGEQSRDPQDSTARLRSSAPSTERSRDFRDSSTEREDLGSDSSSSVTPGEDPIVGECAIIASELQGSMRDGTPLLSEYLRKLLRDRCRPTSAPSVSPLSGTKVRAPAAPPRTDVRAPAAPIRPQIPQPSPETLPSGNVGSNGSEWPKKPAEAKEGPEPTAFPGGSVFGSGLVAGLLRSLAAATIAFALEMCADFCVHLRVAARAVWWMLVAITALVAASFGRALWCCFLKPIARLTWRSLRYLTGKASPPKPLATGKAANDILWHGPRAQEPWSTDYMRLGVKARGDQRLPHDLLIAHLLPGFDMTLPEDELIGTGTLWNTTRWLADRAKTIEICCARMTARFISALLILALLQNAAKFTLLSAKRLAHGNVLSRCFYLTRILTWAGSTVCTDQYSVIRLFSLGGMALCEADLTAMSVSGEALPLSPELCRERAPSSLTPLLSEDSCLSDTRAMHSECDFYYFPACAAHQAMYESYASKRRCAWASPEATPRTSVSSSLKETSKPTRTPPHSAPSSRSSTPTGRREASAPLGTKAVCLGFGDASCLRHPDVTVWIRRRGRQQGREEAYYSFPGLFTGKAGDSTVTDVFLGISVPDLGLYFSVPESITLPDNSTAEVNRLLDLRAPAIVNPTWVVKGLARNRESEPLPIVEISDLANCGPDGFECNRSAQRDPNGPPPAIPDEGDTSEPPTPRLAQVHATPLQVDSEILVLYLSCVGPMGHVEAVRLAGEPTFGPRESKTILQRSASAFVRRKAEQGVAVPSHVKMLLRTLLGPSSETESQDYPPWSALDAMCTDSESYNRHQPSFYPARDVPEPMVRTLNRCSFCHMDPPHHLGRDCPYHSKHYQGCSYRTSTSRHERSTFYSSTGRFPSVRVLWDDHSLSWHDS</sequence>
<feature type="compositionally biased region" description="Basic and acidic residues" evidence="1">
    <location>
        <begin position="71"/>
        <end position="86"/>
    </location>
</feature>
<proteinExistence type="predicted"/>
<keyword evidence="2" id="KW-1133">Transmembrane helix</keyword>
<feature type="region of interest" description="Disordered" evidence="1">
    <location>
        <begin position="32"/>
        <end position="100"/>
    </location>
</feature>
<feature type="compositionally biased region" description="Polar residues" evidence="1">
    <location>
        <begin position="539"/>
        <end position="548"/>
    </location>
</feature>
<feature type="region of interest" description="Disordered" evidence="1">
    <location>
        <begin position="708"/>
        <end position="740"/>
    </location>
</feature>
<protein>
    <submittedName>
        <fullName evidence="3">Uncharacterized protein</fullName>
    </submittedName>
</protein>
<comment type="caution">
    <text evidence="3">The sequence shown here is derived from an EMBL/GenBank/DDBJ whole genome shotgun (WGS) entry which is preliminary data.</text>
</comment>
<accession>A0A813K937</accession>
<evidence type="ECO:0000256" key="2">
    <source>
        <dbReference type="SAM" id="Phobius"/>
    </source>
</evidence>
<name>A0A813K937_POLGL</name>
<dbReference type="EMBL" id="CAJNNW010028014">
    <property type="protein sequence ID" value="CAE8694244.1"/>
    <property type="molecule type" value="Genomic_DNA"/>
</dbReference>
<feature type="compositionally biased region" description="Polar residues" evidence="1">
    <location>
        <begin position="58"/>
        <end position="70"/>
    </location>
</feature>
<feature type="compositionally biased region" description="Low complexity" evidence="1">
    <location>
        <begin position="32"/>
        <end position="42"/>
    </location>
</feature>
<feature type="transmembrane region" description="Helical" evidence="2">
    <location>
        <begin position="248"/>
        <end position="273"/>
    </location>
</feature>
<keyword evidence="2" id="KW-0812">Transmembrane</keyword>
<feature type="compositionally biased region" description="Polar residues" evidence="1">
    <location>
        <begin position="180"/>
        <end position="191"/>
    </location>
</feature>
<keyword evidence="2" id="KW-0472">Membrane</keyword>
<feature type="compositionally biased region" description="Basic and acidic residues" evidence="1">
    <location>
        <begin position="193"/>
        <end position="204"/>
    </location>
</feature>
<feature type="region of interest" description="Disordered" evidence="1">
    <location>
        <begin position="136"/>
        <end position="206"/>
    </location>
</feature>
<organism evidence="3 4">
    <name type="scientific">Polarella glacialis</name>
    <name type="common">Dinoflagellate</name>
    <dbReference type="NCBI Taxonomy" id="89957"/>
    <lineage>
        <taxon>Eukaryota</taxon>
        <taxon>Sar</taxon>
        <taxon>Alveolata</taxon>
        <taxon>Dinophyceae</taxon>
        <taxon>Suessiales</taxon>
        <taxon>Suessiaceae</taxon>
        <taxon>Polarella</taxon>
    </lineage>
</organism>
<dbReference type="Proteomes" id="UP000626109">
    <property type="component" value="Unassembled WGS sequence"/>
</dbReference>
<evidence type="ECO:0000313" key="4">
    <source>
        <dbReference type="Proteomes" id="UP000626109"/>
    </source>
</evidence>
<reference evidence="3" key="1">
    <citation type="submission" date="2021-02" db="EMBL/GenBank/DDBJ databases">
        <authorList>
            <person name="Dougan E. K."/>
            <person name="Rhodes N."/>
            <person name="Thang M."/>
            <person name="Chan C."/>
        </authorList>
    </citation>
    <scope>NUCLEOTIDE SEQUENCE</scope>
</reference>
<feature type="region of interest" description="Disordered" evidence="1">
    <location>
        <begin position="539"/>
        <end position="576"/>
    </location>
</feature>
<feature type="compositionally biased region" description="Low complexity" evidence="1">
    <location>
        <begin position="561"/>
        <end position="570"/>
    </location>
</feature>
<evidence type="ECO:0000256" key="1">
    <source>
        <dbReference type="SAM" id="MobiDB-lite"/>
    </source>
</evidence>
<dbReference type="AlphaFoldDB" id="A0A813K937"/>
<gene>
    <name evidence="3" type="ORF">PGLA2088_LOCUS28759</name>
</gene>
<evidence type="ECO:0000313" key="3">
    <source>
        <dbReference type="EMBL" id="CAE8694244.1"/>
    </source>
</evidence>